<dbReference type="InterPro" id="IPR005225">
    <property type="entry name" value="Small_GTP-bd"/>
</dbReference>
<keyword evidence="11" id="KW-0342">GTP-binding</keyword>
<evidence type="ECO:0000256" key="14">
    <source>
        <dbReference type="ARBA" id="ARBA00023289"/>
    </source>
</evidence>
<evidence type="ECO:0000256" key="16">
    <source>
        <dbReference type="ARBA" id="ARBA00047660"/>
    </source>
</evidence>
<evidence type="ECO:0000256" key="8">
    <source>
        <dbReference type="ARBA" id="ARBA00022842"/>
    </source>
</evidence>
<dbReference type="GeneID" id="106177581"/>
<dbReference type="RefSeq" id="XP_013383447.1">
    <property type="nucleotide sequence ID" value="XM_013527993.2"/>
</dbReference>
<evidence type="ECO:0000313" key="21">
    <source>
        <dbReference type="RefSeq" id="XP_013383447.1"/>
    </source>
</evidence>
<evidence type="ECO:0000313" key="22">
    <source>
        <dbReference type="RefSeq" id="XP_013415859.1"/>
    </source>
</evidence>
<dbReference type="GO" id="GO:0000139">
    <property type="term" value="C:Golgi membrane"/>
    <property type="evidence" value="ECO:0007669"/>
    <property type="project" value="UniProtKB-SubCell"/>
</dbReference>
<reference evidence="20 21" key="1">
    <citation type="submission" date="2023-09" db="UniProtKB">
        <authorList>
            <consortium name="RefSeq"/>
        </authorList>
    </citation>
    <scope>IDENTIFICATION</scope>
    <source>
        <tissue evidence="20 21">Gonads</tissue>
    </source>
</reference>
<comment type="similarity">
    <text evidence="2">Belongs to the small GTPase superfamily. Rab family.</text>
</comment>
<dbReference type="Proteomes" id="UP000085678">
    <property type="component" value="Unplaced"/>
</dbReference>
<comment type="function">
    <text evidence="17">The small GTPases Rab are key regulators of intracellular membrane trafficking, from the formation of transport vesicles to their fusion with membranes. Rabs cycle between an inactive GDP-bound form and an active GTP-bound form that is able to recruit to membranes different sets of downstream effectors directly responsible for vesicle formation, movement, tethering and fusion.</text>
</comment>
<dbReference type="FunFam" id="3.40.50.300:FF:000707">
    <property type="entry name" value="RAB36, member RAS oncogene family"/>
    <property type="match status" value="1"/>
</dbReference>
<dbReference type="InterPro" id="IPR050227">
    <property type="entry name" value="Rab"/>
</dbReference>
<evidence type="ECO:0000256" key="2">
    <source>
        <dbReference type="ARBA" id="ARBA00006270"/>
    </source>
</evidence>
<keyword evidence="19" id="KW-1185">Reference proteome</keyword>
<dbReference type="PROSITE" id="PS51420">
    <property type="entry name" value="RHO"/>
    <property type="match status" value="1"/>
</dbReference>
<dbReference type="GO" id="GO:0015031">
    <property type="term" value="P:protein transport"/>
    <property type="evidence" value="ECO:0007669"/>
    <property type="project" value="UniProtKB-KW"/>
</dbReference>
<evidence type="ECO:0000313" key="20">
    <source>
        <dbReference type="RefSeq" id="XP_013383446.1"/>
    </source>
</evidence>
<dbReference type="PROSITE" id="PS51421">
    <property type="entry name" value="RAS"/>
    <property type="match status" value="1"/>
</dbReference>
<dbReference type="PROSITE" id="PS51419">
    <property type="entry name" value="RAB"/>
    <property type="match status" value="1"/>
</dbReference>
<evidence type="ECO:0000256" key="5">
    <source>
        <dbReference type="ARBA" id="ARBA00022723"/>
    </source>
</evidence>
<keyword evidence="8" id="KW-0460">Magnesium</keyword>
<comment type="catalytic activity">
    <reaction evidence="16">
        <text>GTP + H2O = GDP + phosphate + H(+)</text>
        <dbReference type="Rhea" id="RHEA:19669"/>
        <dbReference type="ChEBI" id="CHEBI:15377"/>
        <dbReference type="ChEBI" id="CHEBI:15378"/>
        <dbReference type="ChEBI" id="CHEBI:37565"/>
        <dbReference type="ChEBI" id="CHEBI:43474"/>
        <dbReference type="ChEBI" id="CHEBI:58189"/>
        <dbReference type="EC" id="3.6.5.2"/>
    </reaction>
    <physiologicalReaction direction="left-to-right" evidence="16">
        <dbReference type="Rhea" id="RHEA:19670"/>
    </physiologicalReaction>
</comment>
<evidence type="ECO:0000256" key="4">
    <source>
        <dbReference type="ARBA" id="ARBA00022448"/>
    </source>
</evidence>
<protein>
    <recommendedName>
        <fullName evidence="18">Ras-related protein Rab-36</fullName>
        <ecNumber evidence="3">3.6.5.2</ecNumber>
    </recommendedName>
</protein>
<evidence type="ECO:0000256" key="11">
    <source>
        <dbReference type="ARBA" id="ARBA00023134"/>
    </source>
</evidence>
<evidence type="ECO:0000256" key="17">
    <source>
        <dbReference type="ARBA" id="ARBA00058763"/>
    </source>
</evidence>
<gene>
    <name evidence="20 21" type="primary">LOC106153866</name>
    <name evidence="22" type="synonym">LOC106177581</name>
</gene>
<keyword evidence="14" id="KW-0636">Prenylation</keyword>
<dbReference type="PRINTS" id="PR00449">
    <property type="entry name" value="RASTRNSFRMNG"/>
</dbReference>
<dbReference type="NCBIfam" id="TIGR00231">
    <property type="entry name" value="small_GTP"/>
    <property type="match status" value="1"/>
</dbReference>
<dbReference type="KEGG" id="lak:106153866"/>
<dbReference type="GO" id="GO:0003925">
    <property type="term" value="F:G protein activity"/>
    <property type="evidence" value="ECO:0007669"/>
    <property type="project" value="UniProtKB-EC"/>
</dbReference>
<keyword evidence="12" id="KW-0472">Membrane</keyword>
<keyword evidence="7" id="KW-0378">Hydrolase</keyword>
<organism evidence="21">
    <name type="scientific">Lingula anatina</name>
    <name type="common">Brachiopod</name>
    <name type="synonym">Lingula unguis</name>
    <dbReference type="NCBI Taxonomy" id="7574"/>
    <lineage>
        <taxon>Eukaryota</taxon>
        <taxon>Metazoa</taxon>
        <taxon>Spiralia</taxon>
        <taxon>Lophotrochozoa</taxon>
        <taxon>Brachiopoda</taxon>
        <taxon>Linguliformea</taxon>
        <taxon>Lingulata</taxon>
        <taxon>Lingulida</taxon>
        <taxon>Linguloidea</taxon>
        <taxon>Lingulidae</taxon>
        <taxon>Lingula</taxon>
    </lineage>
</organism>
<dbReference type="InterPro" id="IPR001806">
    <property type="entry name" value="Small_GTPase"/>
</dbReference>
<comment type="cofactor">
    <cofactor evidence="1">
        <name>Mg(2+)</name>
        <dbReference type="ChEBI" id="CHEBI:18420"/>
    </cofactor>
</comment>
<evidence type="ECO:0000256" key="7">
    <source>
        <dbReference type="ARBA" id="ARBA00022801"/>
    </source>
</evidence>
<dbReference type="GO" id="GO:0005525">
    <property type="term" value="F:GTP binding"/>
    <property type="evidence" value="ECO:0007669"/>
    <property type="project" value="UniProtKB-KW"/>
</dbReference>
<accession>A0A1S3HBP9</accession>
<sequence length="269" mass="29986">MPRGSQTPGRVVISNVAKDRIITRFQKPCCPVGPYSSKLDFHPKVKSACTENRVSKVGLKISKAVIVGDVAVGKTCLVNRFCHDTFDRDYKATIGVDFEVEKFSILSVPFSLQIWDTAGQERFKCIAASYYRGANVVIVVFDLGDIQSLENTRKWYDEANKSADDPLVFLVGTKKDLVSEATYKDVEDKALDMADQLKAEFWGVSSKTGENVQEFFFRLSSLMFDKAVLDEVETTTAGKQIGHLGTGSIKVDKNNENMYDKSKKSKCCQ</sequence>
<dbReference type="SMART" id="SM00174">
    <property type="entry name" value="RHO"/>
    <property type="match status" value="1"/>
</dbReference>
<evidence type="ECO:0000256" key="18">
    <source>
        <dbReference type="ARBA" id="ARBA00067830"/>
    </source>
</evidence>
<dbReference type="RefSeq" id="XP_013383446.1">
    <property type="nucleotide sequence ID" value="XM_013527992.2"/>
</dbReference>
<dbReference type="STRING" id="7574.A0A1S3HBP9"/>
<keyword evidence="13" id="KW-0449">Lipoprotein</keyword>
<dbReference type="AlphaFoldDB" id="A0A1S3HBP9"/>
<dbReference type="Pfam" id="PF00071">
    <property type="entry name" value="Ras"/>
    <property type="match status" value="1"/>
</dbReference>
<dbReference type="SMART" id="SM00176">
    <property type="entry name" value="RAN"/>
    <property type="match status" value="1"/>
</dbReference>
<dbReference type="OrthoDB" id="413584at2759"/>
<dbReference type="RefSeq" id="XP_013415859.1">
    <property type="nucleotide sequence ID" value="XM_013560405.1"/>
</dbReference>
<evidence type="ECO:0000256" key="10">
    <source>
        <dbReference type="ARBA" id="ARBA00023034"/>
    </source>
</evidence>
<proteinExistence type="inferred from homology"/>
<dbReference type="EC" id="3.6.5.2" evidence="3"/>
<dbReference type="KEGG" id="lak:106177581"/>
<dbReference type="InterPro" id="IPR027417">
    <property type="entry name" value="P-loop_NTPase"/>
</dbReference>
<keyword evidence="10" id="KW-0333">Golgi apparatus</keyword>
<keyword evidence="9" id="KW-0653">Protein transport</keyword>
<keyword evidence="6" id="KW-0547">Nucleotide-binding</keyword>
<keyword evidence="5" id="KW-0479">Metal-binding</keyword>
<evidence type="ECO:0000313" key="19">
    <source>
        <dbReference type="Proteomes" id="UP000085678"/>
    </source>
</evidence>
<evidence type="ECO:0000256" key="12">
    <source>
        <dbReference type="ARBA" id="ARBA00023136"/>
    </source>
</evidence>
<evidence type="ECO:0000256" key="15">
    <source>
        <dbReference type="ARBA" id="ARBA00037794"/>
    </source>
</evidence>
<evidence type="ECO:0000256" key="13">
    <source>
        <dbReference type="ARBA" id="ARBA00023288"/>
    </source>
</evidence>
<dbReference type="PANTHER" id="PTHR47977">
    <property type="entry name" value="RAS-RELATED PROTEIN RAB"/>
    <property type="match status" value="1"/>
</dbReference>
<evidence type="ECO:0000256" key="6">
    <source>
        <dbReference type="ARBA" id="ARBA00022741"/>
    </source>
</evidence>
<dbReference type="GeneID" id="106153866"/>
<dbReference type="SUPFAM" id="SSF52540">
    <property type="entry name" value="P-loop containing nucleoside triphosphate hydrolases"/>
    <property type="match status" value="1"/>
</dbReference>
<evidence type="ECO:0000256" key="9">
    <source>
        <dbReference type="ARBA" id="ARBA00022927"/>
    </source>
</evidence>
<evidence type="ECO:0000256" key="3">
    <source>
        <dbReference type="ARBA" id="ARBA00011984"/>
    </source>
</evidence>
<dbReference type="SMART" id="SM00175">
    <property type="entry name" value="RAB"/>
    <property type="match status" value="1"/>
</dbReference>
<keyword evidence="4" id="KW-0813">Transport</keyword>
<dbReference type="Gene3D" id="3.40.50.300">
    <property type="entry name" value="P-loop containing nucleotide triphosphate hydrolases"/>
    <property type="match status" value="1"/>
</dbReference>
<dbReference type="SMART" id="SM00173">
    <property type="entry name" value="RAS"/>
    <property type="match status" value="1"/>
</dbReference>
<name>A0A1S3HBP9_LINAN</name>
<dbReference type="GO" id="GO:0046872">
    <property type="term" value="F:metal ion binding"/>
    <property type="evidence" value="ECO:0007669"/>
    <property type="project" value="UniProtKB-KW"/>
</dbReference>
<evidence type="ECO:0000256" key="1">
    <source>
        <dbReference type="ARBA" id="ARBA00001946"/>
    </source>
</evidence>
<comment type="subcellular location">
    <subcellularLocation>
        <location evidence="15">Golgi apparatus membrane</location>
        <topology evidence="15">Lipid-anchor</topology>
    </subcellularLocation>
</comment>